<dbReference type="EMBL" id="VFOQ01000002">
    <property type="protein sequence ID" value="TQL56986.1"/>
    <property type="molecule type" value="Genomic_DNA"/>
</dbReference>
<accession>A0A542Z9J1</accession>
<evidence type="ECO:0000259" key="13">
    <source>
        <dbReference type="Pfam" id="PF01618"/>
    </source>
</evidence>
<evidence type="ECO:0000256" key="1">
    <source>
        <dbReference type="ARBA" id="ARBA00004651"/>
    </source>
</evidence>
<evidence type="ECO:0000256" key="8">
    <source>
        <dbReference type="ARBA" id="ARBA00022781"/>
    </source>
</evidence>
<dbReference type="GO" id="GO:0006935">
    <property type="term" value="P:chemotaxis"/>
    <property type="evidence" value="ECO:0007669"/>
    <property type="project" value="UniProtKB-KW"/>
</dbReference>
<dbReference type="GO" id="GO:0071978">
    <property type="term" value="P:bacterial-type flagellum-dependent swarming motility"/>
    <property type="evidence" value="ECO:0007669"/>
    <property type="project" value="InterPro"/>
</dbReference>
<dbReference type="GO" id="GO:1902600">
    <property type="term" value="P:proton transmembrane transport"/>
    <property type="evidence" value="ECO:0007669"/>
    <property type="project" value="UniProtKB-KW"/>
</dbReference>
<evidence type="ECO:0000256" key="11">
    <source>
        <dbReference type="ARBA" id="ARBA00023136"/>
    </source>
</evidence>
<evidence type="ECO:0000313" key="15">
    <source>
        <dbReference type="EMBL" id="TQL56986.1"/>
    </source>
</evidence>
<gene>
    <name evidence="15" type="ORF">FB474_3754</name>
</gene>
<keyword evidence="9 12" id="KW-1133">Transmembrane helix</keyword>
<keyword evidence="7" id="KW-0283">Flagellar rotation</keyword>
<comment type="similarity">
    <text evidence="2">Belongs to the MotA family.</text>
</comment>
<sequence>MELGTVGGIVAIFVAVIGSMVMEGGNPGSLIMIPAMLLVFLGTFGAAMAGNTIKDLTVVLAQTRKAFTAKVPDGQDVVATIVGMADRARREGLLALEDMARDVEDPLLKRGIEMTVDGTDGDEIADILEAEVASKRAADKVGIKFYGDMGGYAPTLGIIGTVMGLVHVLENLSDPSKLGHLIAGAFVATLWGVLTANALWLPLSNKLKRLSELEAAHMEMLIEGVLAVQSGTNPRLVEKKLRSILPAAPAKGDKAVKGAAPVKEAA</sequence>
<dbReference type="InterPro" id="IPR047055">
    <property type="entry name" value="MotA-like"/>
</dbReference>
<protein>
    <submittedName>
        <fullName evidence="15">Chemotaxis protein MotA</fullName>
    </submittedName>
</protein>
<keyword evidence="11 12" id="KW-0472">Membrane</keyword>
<keyword evidence="4" id="KW-1003">Cell membrane</keyword>
<evidence type="ECO:0000256" key="9">
    <source>
        <dbReference type="ARBA" id="ARBA00022989"/>
    </source>
</evidence>
<keyword evidence="6 12" id="KW-0812">Transmembrane</keyword>
<dbReference type="RefSeq" id="WP_141790337.1">
    <property type="nucleotide sequence ID" value="NZ_BAAAKX010000019.1"/>
</dbReference>
<evidence type="ECO:0000313" key="16">
    <source>
        <dbReference type="Proteomes" id="UP000319514"/>
    </source>
</evidence>
<comment type="caution">
    <text evidence="15">The sequence shown here is derived from an EMBL/GenBank/DDBJ whole genome shotgun (WGS) entry which is preliminary data.</text>
</comment>
<evidence type="ECO:0000256" key="10">
    <source>
        <dbReference type="ARBA" id="ARBA00023065"/>
    </source>
</evidence>
<dbReference type="NCBIfam" id="NF006583">
    <property type="entry name" value="PRK09109.1"/>
    <property type="match status" value="1"/>
</dbReference>
<dbReference type="InterPro" id="IPR000540">
    <property type="entry name" value="Flag_MotA_CS"/>
</dbReference>
<evidence type="ECO:0000256" key="7">
    <source>
        <dbReference type="ARBA" id="ARBA00022779"/>
    </source>
</evidence>
<keyword evidence="8" id="KW-0375">Hydrogen ion transport</keyword>
<feature type="transmembrane region" description="Helical" evidence="12">
    <location>
        <begin position="28"/>
        <end position="47"/>
    </location>
</feature>
<dbReference type="PANTHER" id="PTHR30433">
    <property type="entry name" value="CHEMOTAXIS PROTEIN MOTA"/>
    <property type="match status" value="1"/>
</dbReference>
<evidence type="ECO:0000256" key="12">
    <source>
        <dbReference type="SAM" id="Phobius"/>
    </source>
</evidence>
<proteinExistence type="inferred from homology"/>
<dbReference type="OrthoDB" id="9806929at2"/>
<keyword evidence="16" id="KW-1185">Reference proteome</keyword>
<keyword evidence="5" id="KW-0145">Chemotaxis</keyword>
<feature type="transmembrane region" description="Helical" evidence="12">
    <location>
        <begin position="149"/>
        <end position="169"/>
    </location>
</feature>
<dbReference type="PROSITE" id="PS01307">
    <property type="entry name" value="MOTA"/>
    <property type="match status" value="1"/>
</dbReference>
<evidence type="ECO:0000256" key="5">
    <source>
        <dbReference type="ARBA" id="ARBA00022500"/>
    </source>
</evidence>
<keyword evidence="10" id="KW-0406">Ion transport</keyword>
<feature type="domain" description="MotA/TolQ/ExbB proton channel" evidence="13">
    <location>
        <begin position="101"/>
        <end position="220"/>
    </location>
</feature>
<dbReference type="GO" id="GO:0005886">
    <property type="term" value="C:plasma membrane"/>
    <property type="evidence" value="ECO:0007669"/>
    <property type="project" value="UniProtKB-SubCell"/>
</dbReference>
<feature type="transmembrane region" description="Helical" evidence="12">
    <location>
        <begin position="181"/>
        <end position="201"/>
    </location>
</feature>
<dbReference type="Pfam" id="PF01618">
    <property type="entry name" value="MotA_ExbB"/>
    <property type="match status" value="1"/>
</dbReference>
<dbReference type="InterPro" id="IPR046786">
    <property type="entry name" value="MotA_N"/>
</dbReference>
<evidence type="ECO:0000256" key="2">
    <source>
        <dbReference type="ARBA" id="ARBA00008038"/>
    </source>
</evidence>
<reference evidence="15 16" key="1">
    <citation type="submission" date="2019-06" db="EMBL/GenBank/DDBJ databases">
        <title>Sequencing the genomes of 1000 actinobacteria strains.</title>
        <authorList>
            <person name="Klenk H.-P."/>
        </authorList>
    </citation>
    <scope>NUCLEOTIDE SEQUENCE [LARGE SCALE GENOMIC DNA]</scope>
    <source>
        <strain evidence="15 16">DSM 18082</strain>
    </source>
</reference>
<dbReference type="AlphaFoldDB" id="A0A542Z9J1"/>
<organism evidence="15 16">
    <name type="scientific">Oryzihumus leptocrescens</name>
    <dbReference type="NCBI Taxonomy" id="297536"/>
    <lineage>
        <taxon>Bacteria</taxon>
        <taxon>Bacillati</taxon>
        <taxon>Actinomycetota</taxon>
        <taxon>Actinomycetes</taxon>
        <taxon>Micrococcales</taxon>
        <taxon>Intrasporangiaceae</taxon>
        <taxon>Oryzihumus</taxon>
    </lineage>
</organism>
<name>A0A542Z9J1_9MICO</name>
<keyword evidence="3" id="KW-0813">Transport</keyword>
<dbReference type="Proteomes" id="UP000319514">
    <property type="component" value="Unassembled WGS sequence"/>
</dbReference>
<comment type="subcellular location">
    <subcellularLocation>
        <location evidence="1">Cell membrane</location>
        <topology evidence="1">Multi-pass membrane protein</topology>
    </subcellularLocation>
</comment>
<dbReference type="Pfam" id="PF20560">
    <property type="entry name" value="MotA_N"/>
    <property type="match status" value="1"/>
</dbReference>
<evidence type="ECO:0000259" key="14">
    <source>
        <dbReference type="Pfam" id="PF20560"/>
    </source>
</evidence>
<feature type="domain" description="Motility protein A N-terminal" evidence="14">
    <location>
        <begin position="8"/>
        <end position="86"/>
    </location>
</feature>
<evidence type="ECO:0000256" key="3">
    <source>
        <dbReference type="ARBA" id="ARBA00022448"/>
    </source>
</evidence>
<evidence type="ECO:0000256" key="6">
    <source>
        <dbReference type="ARBA" id="ARBA00022692"/>
    </source>
</evidence>
<dbReference type="InterPro" id="IPR002898">
    <property type="entry name" value="MotA_ExbB_proton_chnl"/>
</dbReference>
<evidence type="ECO:0000256" key="4">
    <source>
        <dbReference type="ARBA" id="ARBA00022475"/>
    </source>
</evidence>
<feature type="transmembrane region" description="Helical" evidence="12">
    <location>
        <begin position="5"/>
        <end position="22"/>
    </location>
</feature>